<dbReference type="EMBL" id="PVNP01000186">
    <property type="protein sequence ID" value="PRO72522.1"/>
    <property type="molecule type" value="Genomic_DNA"/>
</dbReference>
<dbReference type="Proteomes" id="UP000238949">
    <property type="component" value="Unassembled WGS sequence"/>
</dbReference>
<dbReference type="GO" id="GO:0005886">
    <property type="term" value="C:plasma membrane"/>
    <property type="evidence" value="ECO:0007669"/>
    <property type="project" value="UniProtKB-SubCell"/>
</dbReference>
<feature type="transmembrane region" description="Helical" evidence="6">
    <location>
        <begin position="286"/>
        <end position="302"/>
    </location>
</feature>
<evidence type="ECO:0000256" key="6">
    <source>
        <dbReference type="RuleBase" id="RU363041"/>
    </source>
</evidence>
<dbReference type="InterPro" id="IPR051598">
    <property type="entry name" value="TSUP/Inactive_protease-like"/>
</dbReference>
<keyword evidence="5 6" id="KW-0472">Membrane</keyword>
<keyword evidence="3 6" id="KW-0812">Transmembrane</keyword>
<evidence type="ECO:0000256" key="5">
    <source>
        <dbReference type="ARBA" id="ARBA00023136"/>
    </source>
</evidence>
<keyword evidence="4 6" id="KW-1133">Transmembrane helix</keyword>
<protein>
    <recommendedName>
        <fullName evidence="6">Probable membrane transporter protein</fullName>
    </recommendedName>
</protein>
<evidence type="ECO:0000313" key="8">
    <source>
        <dbReference type="Proteomes" id="UP000238949"/>
    </source>
</evidence>
<feature type="transmembrane region" description="Helical" evidence="6">
    <location>
        <begin position="12"/>
        <end position="32"/>
    </location>
</feature>
<feature type="transmembrane region" description="Helical" evidence="6">
    <location>
        <begin position="154"/>
        <end position="172"/>
    </location>
</feature>
<reference evidence="8" key="1">
    <citation type="journal article" date="2020" name="Int. J. Syst. Evol. Microbiol.">
        <title>Alteromonas alba sp. nov., a marine bacterium isolated from the seawater of the West Pacific Ocean.</title>
        <authorList>
            <person name="Sun C."/>
            <person name="Wu Y.-H."/>
            <person name="Xamxidin M."/>
            <person name="Cheng H."/>
            <person name="Xu X.-W."/>
        </authorList>
    </citation>
    <scope>NUCLEOTIDE SEQUENCE [LARGE SCALE GENOMIC DNA]</scope>
    <source>
        <strain evidence="8">190</strain>
    </source>
</reference>
<evidence type="ECO:0000256" key="3">
    <source>
        <dbReference type="ARBA" id="ARBA00022692"/>
    </source>
</evidence>
<feature type="transmembrane region" description="Helical" evidence="6">
    <location>
        <begin position="255"/>
        <end position="274"/>
    </location>
</feature>
<gene>
    <name evidence="7" type="ORF">C6Y40_16505</name>
</gene>
<sequence length="303" mass="32295">MIVKVKKTFIAHPWLSLLAVLWLSLIIIVGGTELPVLLTQYGGFLLLGIVGAVFANATGAGGGVVFVPFFQQLAFSPEAVIATSFAIQCCGMTAGAINWLQFYRHIKSQQPDWLLLPAVLSRCIPFGLAGLWLAQYGFDYLVPHLSFSAVSSQLHIGFGAFSILLALAIMASSKRLSSPQGRSQITAADKNWLAVISFVGGIITAYLSVGIGELVAVYLIVRRFDVTLAIGAAVIISAVTVWGAVGYGALVSAAVNWYVVLFAGAGAVIGGRLARYVVLFFSPRQVKLFFALWVLLLGILSIV</sequence>
<feature type="transmembrane region" description="Helical" evidence="6">
    <location>
        <begin position="228"/>
        <end position="249"/>
    </location>
</feature>
<proteinExistence type="inferred from homology"/>
<evidence type="ECO:0000256" key="4">
    <source>
        <dbReference type="ARBA" id="ARBA00022989"/>
    </source>
</evidence>
<comment type="caution">
    <text evidence="7">The sequence shown here is derived from an EMBL/GenBank/DDBJ whole genome shotgun (WGS) entry which is preliminary data.</text>
</comment>
<keyword evidence="6" id="KW-1003">Cell membrane</keyword>
<feature type="transmembrane region" description="Helical" evidence="6">
    <location>
        <begin position="44"/>
        <end position="67"/>
    </location>
</feature>
<evidence type="ECO:0000256" key="2">
    <source>
        <dbReference type="ARBA" id="ARBA00009142"/>
    </source>
</evidence>
<keyword evidence="8" id="KW-1185">Reference proteome</keyword>
<organism evidence="7 8">
    <name type="scientific">Alteromonas alba</name>
    <dbReference type="NCBI Taxonomy" id="2079529"/>
    <lineage>
        <taxon>Bacteria</taxon>
        <taxon>Pseudomonadati</taxon>
        <taxon>Pseudomonadota</taxon>
        <taxon>Gammaproteobacteria</taxon>
        <taxon>Alteromonadales</taxon>
        <taxon>Alteromonadaceae</taxon>
        <taxon>Alteromonas/Salinimonas group</taxon>
        <taxon>Alteromonas</taxon>
    </lineage>
</organism>
<comment type="subcellular location">
    <subcellularLocation>
        <location evidence="6">Cell membrane</location>
        <topology evidence="6">Multi-pass membrane protein</topology>
    </subcellularLocation>
    <subcellularLocation>
        <location evidence="1">Membrane</location>
        <topology evidence="1">Multi-pass membrane protein</topology>
    </subcellularLocation>
</comment>
<dbReference type="InterPro" id="IPR002781">
    <property type="entry name" value="TM_pro_TauE-like"/>
</dbReference>
<feature type="transmembrane region" description="Helical" evidence="6">
    <location>
        <begin position="113"/>
        <end position="134"/>
    </location>
</feature>
<evidence type="ECO:0000313" key="7">
    <source>
        <dbReference type="EMBL" id="PRO72522.1"/>
    </source>
</evidence>
<comment type="similarity">
    <text evidence="2 6">Belongs to the 4-toluene sulfonate uptake permease (TSUP) (TC 2.A.102) family.</text>
</comment>
<dbReference type="AlphaFoldDB" id="A0A2S9V7V7"/>
<name>A0A2S9V7V7_9ALTE</name>
<evidence type="ECO:0000256" key="1">
    <source>
        <dbReference type="ARBA" id="ARBA00004141"/>
    </source>
</evidence>
<feature type="transmembrane region" description="Helical" evidence="6">
    <location>
        <begin position="79"/>
        <end position="101"/>
    </location>
</feature>
<dbReference type="OrthoDB" id="7594505at2"/>
<dbReference type="Pfam" id="PF01925">
    <property type="entry name" value="TauE"/>
    <property type="match status" value="1"/>
</dbReference>
<feature type="transmembrane region" description="Helical" evidence="6">
    <location>
        <begin position="192"/>
        <end position="221"/>
    </location>
</feature>
<dbReference type="PANTHER" id="PTHR43701">
    <property type="entry name" value="MEMBRANE TRANSPORTER PROTEIN MJ0441-RELATED"/>
    <property type="match status" value="1"/>
</dbReference>
<dbReference type="PANTHER" id="PTHR43701:SF2">
    <property type="entry name" value="MEMBRANE TRANSPORTER PROTEIN YJNA-RELATED"/>
    <property type="match status" value="1"/>
</dbReference>
<accession>A0A2S9V7V7</accession>